<feature type="signal peptide" evidence="4">
    <location>
        <begin position="1"/>
        <end position="23"/>
    </location>
</feature>
<dbReference type="PROSITE" id="PS51485">
    <property type="entry name" value="PHYTOCYANIN"/>
    <property type="match status" value="1"/>
</dbReference>
<organism evidence="6 7">
    <name type="scientific">Castilleja foliolosa</name>
    <dbReference type="NCBI Taxonomy" id="1961234"/>
    <lineage>
        <taxon>Eukaryota</taxon>
        <taxon>Viridiplantae</taxon>
        <taxon>Streptophyta</taxon>
        <taxon>Embryophyta</taxon>
        <taxon>Tracheophyta</taxon>
        <taxon>Spermatophyta</taxon>
        <taxon>Magnoliopsida</taxon>
        <taxon>eudicotyledons</taxon>
        <taxon>Gunneridae</taxon>
        <taxon>Pentapetalae</taxon>
        <taxon>asterids</taxon>
        <taxon>lamiids</taxon>
        <taxon>Lamiales</taxon>
        <taxon>Orobanchaceae</taxon>
        <taxon>Pedicularideae</taxon>
        <taxon>Castillejinae</taxon>
        <taxon>Castilleja</taxon>
    </lineage>
</organism>
<comment type="caution">
    <text evidence="6">The sequence shown here is derived from an EMBL/GenBank/DDBJ whole genome shotgun (WGS) entry which is preliminary data.</text>
</comment>
<keyword evidence="4" id="KW-0732">Signal</keyword>
<dbReference type="FunFam" id="2.60.40.420:FF:000003">
    <property type="entry name" value="Blue copper"/>
    <property type="match status" value="1"/>
</dbReference>
<dbReference type="InterPro" id="IPR003245">
    <property type="entry name" value="Phytocyanin_dom"/>
</dbReference>
<dbReference type="Proteomes" id="UP001632038">
    <property type="component" value="Unassembled WGS sequence"/>
</dbReference>
<feature type="chain" id="PRO_5044885285" description="Phytocyanin domain-containing protein" evidence="4">
    <location>
        <begin position="24"/>
        <end position="193"/>
    </location>
</feature>
<sequence length="193" mass="21013">MDLLKNEIMIFLFFMAVCGSCKASVYEVGDNAGWTIIGNVDYNTWASSKTFQIGDTLMFEYDRRFHNVLQVSRSDFHSCNAAAPISTYATGNDSIVIRNPGHYYYICGFVGHCQAGQKVDIRVPRSHRPAIVPISSPVQVPQGTEGPEPSPAGPVAPSPSTSGGETIMLKNVIFSCNVGLLLVLVWGFNYGVL</sequence>
<evidence type="ECO:0000313" key="6">
    <source>
        <dbReference type="EMBL" id="KAL3644870.1"/>
    </source>
</evidence>
<name>A0ABD3DRL7_9LAMI</name>
<evidence type="ECO:0000313" key="7">
    <source>
        <dbReference type="Proteomes" id="UP001632038"/>
    </source>
</evidence>
<keyword evidence="2" id="KW-0325">Glycoprotein</keyword>
<evidence type="ECO:0000259" key="5">
    <source>
        <dbReference type="PROSITE" id="PS51485"/>
    </source>
</evidence>
<dbReference type="GO" id="GO:0046872">
    <property type="term" value="F:metal ion binding"/>
    <property type="evidence" value="ECO:0007669"/>
    <property type="project" value="UniProtKB-KW"/>
</dbReference>
<evidence type="ECO:0000256" key="3">
    <source>
        <dbReference type="SAM" id="MobiDB-lite"/>
    </source>
</evidence>
<evidence type="ECO:0000256" key="2">
    <source>
        <dbReference type="ARBA" id="ARBA00023180"/>
    </source>
</evidence>
<dbReference type="AlphaFoldDB" id="A0ABD3DRL7"/>
<dbReference type="PANTHER" id="PTHR33021">
    <property type="entry name" value="BLUE COPPER PROTEIN"/>
    <property type="match status" value="1"/>
</dbReference>
<feature type="compositionally biased region" description="Pro residues" evidence="3">
    <location>
        <begin position="148"/>
        <end position="157"/>
    </location>
</feature>
<feature type="domain" description="Phytocyanin" evidence="5">
    <location>
        <begin position="24"/>
        <end position="125"/>
    </location>
</feature>
<dbReference type="Pfam" id="PF02298">
    <property type="entry name" value="Cu_bind_like"/>
    <property type="match status" value="1"/>
</dbReference>
<proteinExistence type="predicted"/>
<keyword evidence="7" id="KW-1185">Reference proteome</keyword>
<dbReference type="InterPro" id="IPR039391">
    <property type="entry name" value="Phytocyanin-like"/>
</dbReference>
<accession>A0ABD3DRL7</accession>
<dbReference type="Gene3D" id="2.60.40.420">
    <property type="entry name" value="Cupredoxins - blue copper proteins"/>
    <property type="match status" value="1"/>
</dbReference>
<dbReference type="EMBL" id="JAVIJP010000013">
    <property type="protein sequence ID" value="KAL3644870.1"/>
    <property type="molecule type" value="Genomic_DNA"/>
</dbReference>
<keyword evidence="1" id="KW-0479">Metal-binding</keyword>
<dbReference type="SUPFAM" id="SSF49503">
    <property type="entry name" value="Cupredoxins"/>
    <property type="match status" value="1"/>
</dbReference>
<dbReference type="InterPro" id="IPR008972">
    <property type="entry name" value="Cupredoxin"/>
</dbReference>
<evidence type="ECO:0000256" key="1">
    <source>
        <dbReference type="ARBA" id="ARBA00022723"/>
    </source>
</evidence>
<reference evidence="7" key="1">
    <citation type="journal article" date="2024" name="IScience">
        <title>Strigolactones Initiate the Formation of Haustorium-like Structures in Castilleja.</title>
        <authorList>
            <person name="Buerger M."/>
            <person name="Peterson D."/>
            <person name="Chory J."/>
        </authorList>
    </citation>
    <scope>NUCLEOTIDE SEQUENCE [LARGE SCALE GENOMIC DNA]</scope>
</reference>
<dbReference type="PANTHER" id="PTHR33021:SF443">
    <property type="entry name" value="MAVICYANIN-LIKE"/>
    <property type="match status" value="1"/>
</dbReference>
<feature type="region of interest" description="Disordered" evidence="3">
    <location>
        <begin position="136"/>
        <end position="161"/>
    </location>
</feature>
<gene>
    <name evidence="6" type="ORF">CASFOL_010050</name>
</gene>
<evidence type="ECO:0000256" key="4">
    <source>
        <dbReference type="SAM" id="SignalP"/>
    </source>
</evidence>
<protein>
    <recommendedName>
        <fullName evidence="5">Phytocyanin domain-containing protein</fullName>
    </recommendedName>
</protein>